<keyword evidence="2" id="KW-0433">Leucine-rich repeat</keyword>
<dbReference type="AlphaFoldDB" id="A0AAD8HEB1"/>
<dbReference type="Proteomes" id="UP001237642">
    <property type="component" value="Unassembled WGS sequence"/>
</dbReference>
<evidence type="ECO:0000313" key="10">
    <source>
        <dbReference type="Proteomes" id="UP001237642"/>
    </source>
</evidence>
<evidence type="ECO:0000256" key="1">
    <source>
        <dbReference type="ARBA" id="ARBA00008894"/>
    </source>
</evidence>
<reference evidence="9" key="2">
    <citation type="submission" date="2023-05" db="EMBL/GenBank/DDBJ databases">
        <authorList>
            <person name="Schelkunov M.I."/>
        </authorList>
    </citation>
    <scope>NUCLEOTIDE SEQUENCE</scope>
    <source>
        <strain evidence="9">Hsosn_3</strain>
        <tissue evidence="9">Leaf</tissue>
    </source>
</reference>
<evidence type="ECO:0000256" key="5">
    <source>
        <dbReference type="ARBA" id="ARBA00022821"/>
    </source>
</evidence>
<evidence type="ECO:0000259" key="7">
    <source>
        <dbReference type="Pfam" id="PF23559"/>
    </source>
</evidence>
<accession>A0AAD8HEB1</accession>
<dbReference type="EMBL" id="JAUIZM010000009">
    <property type="protein sequence ID" value="KAK1364512.1"/>
    <property type="molecule type" value="Genomic_DNA"/>
</dbReference>
<comment type="caution">
    <text evidence="9">The sequence shown here is derived from an EMBL/GenBank/DDBJ whole genome shotgun (WGS) entry which is preliminary data.</text>
</comment>
<keyword evidence="5" id="KW-0611">Plant defense</keyword>
<dbReference type="InterPro" id="IPR056789">
    <property type="entry name" value="LRR_R13L1-DRL21"/>
</dbReference>
<feature type="domain" description="R13L1/DRL21-like LRR repeat region" evidence="8">
    <location>
        <begin position="364"/>
        <end position="489"/>
    </location>
</feature>
<dbReference type="Pfam" id="PF23559">
    <property type="entry name" value="WHD_DRP"/>
    <property type="match status" value="1"/>
</dbReference>
<dbReference type="GO" id="GO:0006952">
    <property type="term" value="P:defense response"/>
    <property type="evidence" value="ECO:0007669"/>
    <property type="project" value="UniProtKB-KW"/>
</dbReference>
<dbReference type="Gene3D" id="1.10.8.430">
    <property type="entry name" value="Helical domain of apoptotic protease-activating factors"/>
    <property type="match status" value="1"/>
</dbReference>
<evidence type="ECO:0000256" key="2">
    <source>
        <dbReference type="ARBA" id="ARBA00022614"/>
    </source>
</evidence>
<reference evidence="9" key="1">
    <citation type="submission" date="2023-02" db="EMBL/GenBank/DDBJ databases">
        <title>Genome of toxic invasive species Heracleum sosnowskyi carries increased number of genes despite the absence of recent whole-genome duplications.</title>
        <authorList>
            <person name="Schelkunov M."/>
            <person name="Shtratnikova V."/>
            <person name="Makarenko M."/>
            <person name="Klepikova A."/>
            <person name="Omelchenko D."/>
            <person name="Novikova G."/>
            <person name="Obukhova E."/>
            <person name="Bogdanov V."/>
            <person name="Penin A."/>
            <person name="Logacheva M."/>
        </authorList>
    </citation>
    <scope>NUCLEOTIDE SEQUENCE</scope>
    <source>
        <strain evidence="9">Hsosn_3</strain>
        <tissue evidence="9">Leaf</tissue>
    </source>
</reference>
<dbReference type="InterPro" id="IPR042197">
    <property type="entry name" value="Apaf_helical"/>
</dbReference>
<dbReference type="FunFam" id="1.10.10.10:FF:000322">
    <property type="entry name" value="Probable disease resistance protein At1g63360"/>
    <property type="match status" value="1"/>
</dbReference>
<dbReference type="PANTHER" id="PTHR36766:SF70">
    <property type="entry name" value="DISEASE RESISTANCE PROTEIN RGA4"/>
    <property type="match status" value="1"/>
</dbReference>
<keyword evidence="4" id="KW-0547">Nucleotide-binding</keyword>
<keyword evidence="3" id="KW-0677">Repeat</keyword>
<evidence type="ECO:0000313" key="9">
    <source>
        <dbReference type="EMBL" id="KAK1364512.1"/>
    </source>
</evidence>
<dbReference type="InterPro" id="IPR032675">
    <property type="entry name" value="LRR_dom_sf"/>
</dbReference>
<dbReference type="InterPro" id="IPR058922">
    <property type="entry name" value="WHD_DRP"/>
</dbReference>
<dbReference type="SUPFAM" id="SSF52540">
    <property type="entry name" value="P-loop containing nucleoside triphosphate hydrolases"/>
    <property type="match status" value="1"/>
</dbReference>
<dbReference type="Pfam" id="PF25019">
    <property type="entry name" value="LRR_R13L1-DRL21"/>
    <property type="match status" value="1"/>
</dbReference>
<organism evidence="9 10">
    <name type="scientific">Heracleum sosnowskyi</name>
    <dbReference type="NCBI Taxonomy" id="360622"/>
    <lineage>
        <taxon>Eukaryota</taxon>
        <taxon>Viridiplantae</taxon>
        <taxon>Streptophyta</taxon>
        <taxon>Embryophyta</taxon>
        <taxon>Tracheophyta</taxon>
        <taxon>Spermatophyta</taxon>
        <taxon>Magnoliopsida</taxon>
        <taxon>eudicotyledons</taxon>
        <taxon>Gunneridae</taxon>
        <taxon>Pentapetalae</taxon>
        <taxon>asterids</taxon>
        <taxon>campanulids</taxon>
        <taxon>Apiales</taxon>
        <taxon>Apiaceae</taxon>
        <taxon>Apioideae</taxon>
        <taxon>apioid superclade</taxon>
        <taxon>Tordylieae</taxon>
        <taxon>Tordyliinae</taxon>
        <taxon>Heracleum</taxon>
    </lineage>
</organism>
<comment type="similarity">
    <text evidence="1">Belongs to the disease resistance NB-LRR family.</text>
</comment>
<evidence type="ECO:0000259" key="8">
    <source>
        <dbReference type="Pfam" id="PF25019"/>
    </source>
</evidence>
<keyword evidence="10" id="KW-1185">Reference proteome</keyword>
<dbReference type="Gene3D" id="1.10.10.10">
    <property type="entry name" value="Winged helix-like DNA-binding domain superfamily/Winged helix DNA-binding domain"/>
    <property type="match status" value="1"/>
</dbReference>
<gene>
    <name evidence="9" type="ORF">POM88_040073</name>
</gene>
<evidence type="ECO:0000256" key="3">
    <source>
        <dbReference type="ARBA" id="ARBA00022737"/>
    </source>
</evidence>
<dbReference type="SUPFAM" id="SSF52058">
    <property type="entry name" value="L domain-like"/>
    <property type="match status" value="2"/>
</dbReference>
<dbReference type="InterPro" id="IPR027417">
    <property type="entry name" value="P-loop_NTPase"/>
</dbReference>
<keyword evidence="6" id="KW-0067">ATP-binding</keyword>
<sequence>MRCHVTYSIESLPAESSRELFRRFAFSHGGVLETETFVVLGRSMVEKCGGLPLAIKTLGVLLHSKKSEQEWLSIQNSEIWKSERVLPSLRLSYDNLPYSSLKQCFAYCSIMPKDTEIYKDELIQIWMALGFLLPPSGSNALMEDIGNEYFNILLWNSLLQEGDKVKLGNVTYYKMHDLVHDLALDLSNYHSIIEKDGHILSHNSKAIYVRLDKGDSDLKPTTLRRNFESVQLLNVGDCILDDVLPFVRHLTVLVLNSDEVIYKLPSSLRKIKYLKYLDISCFHSTMPNHISELYNLQTLRVWNLEELPKIFCNLIYLRHLVIKEKNMDRNGSDTPRCIFTGIERLTCLQTLPHFVVNRDRNCLIGQLGGLNLRGKLDLYGLGDVANMEEASNAKLWSKPNIHCLLLDWSNNEDDREDRKYNHEEVMEGLTPHANLKKLTIVNFKGKKLSSWITMMTNLVEITVIDSNRCEGFPPLGHLPKLRKIKIDNMKNVKVIGGDIRGGDSSRSEFSESRAQKTANTMYPSLIKLILWDLPNLEEWREPVMSSGGEDQNTPLVFPKIEILDILNCSKLTRIPMNSFTSLKQLLIQDLDSSNMILESMSRNVSSLRYLHLSRISDGKGDCSYSSKSLNVDSISNKLLENNSLSLRSFEIHQCTGLRCLTLGVALEQLEVCHCPELATISVDKDSGGLKYLRIASCPSLSEWVFVQSMSSTLVQLVLGPFLEELEEFPWPFSSSSAAVISFPKLKDLNLHGWDNVKSILPSGQIGDRLASTFPALTELGIHNFDGLKALPDSLAKLPCLRDLCIFNCENLCSLPTFDKFNSPRYMEISGCAVLTERCRKEVGPEWFKIQHIPHIDWFNY</sequence>
<dbReference type="PANTHER" id="PTHR36766">
    <property type="entry name" value="PLANT BROAD-SPECTRUM MILDEW RESISTANCE PROTEIN RPW8"/>
    <property type="match status" value="1"/>
</dbReference>
<protein>
    <submittedName>
        <fullName evidence="9">NB-ARC domain-containing protein</fullName>
    </submittedName>
</protein>
<evidence type="ECO:0000256" key="6">
    <source>
        <dbReference type="ARBA" id="ARBA00022840"/>
    </source>
</evidence>
<dbReference type="Gene3D" id="3.80.10.10">
    <property type="entry name" value="Ribonuclease Inhibitor"/>
    <property type="match status" value="3"/>
</dbReference>
<dbReference type="GO" id="GO:0043531">
    <property type="term" value="F:ADP binding"/>
    <property type="evidence" value="ECO:0007669"/>
    <property type="project" value="InterPro"/>
</dbReference>
<dbReference type="InterPro" id="IPR036388">
    <property type="entry name" value="WH-like_DNA-bd_sf"/>
</dbReference>
<name>A0AAD8HEB1_9APIA</name>
<feature type="domain" description="Disease resistance protein winged helix" evidence="7">
    <location>
        <begin position="110"/>
        <end position="183"/>
    </location>
</feature>
<evidence type="ECO:0000256" key="4">
    <source>
        <dbReference type="ARBA" id="ARBA00022741"/>
    </source>
</evidence>
<dbReference type="GO" id="GO:0005524">
    <property type="term" value="F:ATP binding"/>
    <property type="evidence" value="ECO:0007669"/>
    <property type="project" value="UniProtKB-KW"/>
</dbReference>
<proteinExistence type="inferred from homology"/>